<reference evidence="6" key="1">
    <citation type="submission" date="2025-08" db="UniProtKB">
        <authorList>
            <consortium name="RefSeq"/>
        </authorList>
    </citation>
    <scope>IDENTIFICATION</scope>
</reference>
<feature type="chain" id="PRO_5044288085" evidence="3">
    <location>
        <begin position="32"/>
        <end position="128"/>
    </location>
</feature>
<dbReference type="Proteomes" id="UP001652628">
    <property type="component" value="Chromosome X"/>
</dbReference>
<evidence type="ECO:0000256" key="2">
    <source>
        <dbReference type="ARBA" id="ARBA00022525"/>
    </source>
</evidence>
<accession>A0AB39ZZH9</accession>
<keyword evidence="5" id="KW-1185">Reference proteome</keyword>
<dbReference type="PANTHER" id="PTHR39957:SF1">
    <property type="entry name" value="AT09846P1-RELATED"/>
    <property type="match status" value="1"/>
</dbReference>
<organism evidence="5 6">
    <name type="scientific">Drosophila suzukii</name>
    <name type="common">Spotted-wing drosophila fruit fly</name>
    <dbReference type="NCBI Taxonomy" id="28584"/>
    <lineage>
        <taxon>Eukaryota</taxon>
        <taxon>Metazoa</taxon>
        <taxon>Ecdysozoa</taxon>
        <taxon>Arthropoda</taxon>
        <taxon>Hexapoda</taxon>
        <taxon>Insecta</taxon>
        <taxon>Pterygota</taxon>
        <taxon>Neoptera</taxon>
        <taxon>Endopterygota</taxon>
        <taxon>Diptera</taxon>
        <taxon>Brachycera</taxon>
        <taxon>Muscomorpha</taxon>
        <taxon>Ephydroidea</taxon>
        <taxon>Drosophilidae</taxon>
        <taxon>Drosophila</taxon>
        <taxon>Sophophora</taxon>
    </lineage>
</organism>
<evidence type="ECO:0000259" key="4">
    <source>
        <dbReference type="SMART" id="SM01318"/>
    </source>
</evidence>
<evidence type="ECO:0000256" key="3">
    <source>
        <dbReference type="SAM" id="SignalP"/>
    </source>
</evidence>
<keyword evidence="2" id="KW-0964">Secreted</keyword>
<gene>
    <name evidence="6" type="primary">LOC108021833</name>
</gene>
<keyword evidence="3" id="KW-0732">Signal</keyword>
<dbReference type="AlphaFoldDB" id="A0AB39ZZH9"/>
<dbReference type="InterPro" id="IPR053308">
    <property type="entry name" value="Vago-like"/>
</dbReference>
<name>A0AB39ZZH9_DROSZ</name>
<feature type="signal peptide" evidence="3">
    <location>
        <begin position="1"/>
        <end position="31"/>
    </location>
</feature>
<proteinExistence type="predicted"/>
<comment type="subcellular location">
    <subcellularLocation>
        <location evidence="1">Secreted</location>
    </subcellularLocation>
</comment>
<sequence>MSPDRHASPNALLPLVIAGALLFSMLAQVSGYSGLIPPDPENPGKCVYRGDSLELGVKTGITPCQRLTCNKDGSIFIEGCGKLRIENCNHGERIQPSDPFPECCKLRYKCTRIGAAPYYIERNTAERV</sequence>
<dbReference type="PANTHER" id="PTHR39957">
    <property type="entry name" value="AT09846P1-RELATED"/>
    <property type="match status" value="1"/>
</dbReference>
<dbReference type="SMART" id="SM01318">
    <property type="entry name" value="SVWC"/>
    <property type="match status" value="1"/>
</dbReference>
<protein>
    <submittedName>
        <fullName evidence="6">Uncharacterized protein isoform X2</fullName>
    </submittedName>
</protein>
<dbReference type="InterPro" id="IPR029277">
    <property type="entry name" value="SVWC_dom"/>
</dbReference>
<evidence type="ECO:0000313" key="5">
    <source>
        <dbReference type="Proteomes" id="UP001652628"/>
    </source>
</evidence>
<evidence type="ECO:0000256" key="1">
    <source>
        <dbReference type="ARBA" id="ARBA00004613"/>
    </source>
</evidence>
<dbReference type="GeneID" id="108021833"/>
<feature type="domain" description="Single" evidence="4">
    <location>
        <begin position="46"/>
        <end position="110"/>
    </location>
</feature>
<dbReference type="Pfam" id="PF15430">
    <property type="entry name" value="SVWC"/>
    <property type="match status" value="1"/>
</dbReference>
<dbReference type="RefSeq" id="XP_016946127.1">
    <property type="nucleotide sequence ID" value="XM_017090638.4"/>
</dbReference>
<dbReference type="GO" id="GO:0005576">
    <property type="term" value="C:extracellular region"/>
    <property type="evidence" value="ECO:0007669"/>
    <property type="project" value="UniProtKB-SubCell"/>
</dbReference>
<evidence type="ECO:0000313" key="6">
    <source>
        <dbReference type="RefSeq" id="XP_016946127.1"/>
    </source>
</evidence>